<dbReference type="SUPFAM" id="SSF57850">
    <property type="entry name" value="RING/U-box"/>
    <property type="match status" value="2"/>
</dbReference>
<dbReference type="GO" id="GO:0034450">
    <property type="term" value="F:ubiquitin-ubiquitin ligase activity"/>
    <property type="evidence" value="ECO:0007669"/>
    <property type="project" value="TreeGrafter"/>
</dbReference>
<evidence type="ECO:0000256" key="4">
    <source>
        <dbReference type="SAM" id="MobiDB-lite"/>
    </source>
</evidence>
<keyword evidence="2" id="KW-0863">Zinc-finger</keyword>
<feature type="compositionally biased region" description="Polar residues" evidence="4">
    <location>
        <begin position="387"/>
        <end position="404"/>
    </location>
</feature>
<dbReference type="CDD" id="cd16660">
    <property type="entry name" value="RING-Ubox_RNF37"/>
    <property type="match status" value="1"/>
</dbReference>
<dbReference type="InterPro" id="IPR003613">
    <property type="entry name" value="Ubox_domain"/>
</dbReference>
<evidence type="ECO:0000256" key="1">
    <source>
        <dbReference type="ARBA" id="ARBA00022723"/>
    </source>
</evidence>
<dbReference type="Pfam" id="PF19318">
    <property type="entry name" value="DUF5918"/>
    <property type="match status" value="1"/>
</dbReference>
<dbReference type="GO" id="GO:0005634">
    <property type="term" value="C:nucleus"/>
    <property type="evidence" value="ECO:0007669"/>
    <property type="project" value="TreeGrafter"/>
</dbReference>
<gene>
    <name evidence="6" type="ORF">DGAL_LOCUS100</name>
</gene>
<dbReference type="AlphaFoldDB" id="A0A8J2WBU2"/>
<dbReference type="InterPro" id="IPR039847">
    <property type="entry name" value="Ubox5"/>
</dbReference>
<sequence length="474" mass="52155">MAVNFCHECLGSRILCSQVMADNYKIENLISDNLNLRNQGFLADSFVRPPVDIILQFPCPVKICCILVNSRIGSQQSTGCEVFVQCEQSGGYDAFNYGIFNQVGKYYWDCDKKGVYIVSALHSASCRSLPAENFARQDINGRMNKTLSSVWSLRIRIVKTSGSSIPALGGLSVWGYVDYSCPAPLARSVLSKWYKYNQPKTVSCNRPEVIDDRKSGCSNAEASQITLAASEDDFEIPEEFLDGLTCDIMSMPVRLPSGNVIDERTLERFAKHEASWGRPPSDPFTAQPISASHRPIYDTALKARIDSFLLKESHRPCLKNCPRTTGPIQTRSSDTLLQLGDVLKAADKRPSTSVPSVPAPPPQPAVIDPSRKWLSNVASSLQHLTGRRTTTTVRSKGPASSSSDAAGVVKPTTSNNSSACVCGFLDVRPVYSLPCSHRICRSCLLDMKTANSLSCRWCQLPFAIHQPVLQHHNQ</sequence>
<evidence type="ECO:0000259" key="5">
    <source>
        <dbReference type="SMART" id="SM00504"/>
    </source>
</evidence>
<dbReference type="InterPro" id="IPR039925">
    <property type="entry name" value="RNF37_RING-Ubox"/>
</dbReference>
<dbReference type="Proteomes" id="UP000789390">
    <property type="component" value="Unassembled WGS sequence"/>
</dbReference>
<keyword evidence="1" id="KW-0479">Metal-binding</keyword>
<dbReference type="SMART" id="SM00504">
    <property type="entry name" value="Ubox"/>
    <property type="match status" value="1"/>
</dbReference>
<feature type="region of interest" description="Disordered" evidence="4">
    <location>
        <begin position="347"/>
        <end position="367"/>
    </location>
</feature>
<accession>A0A8J2WBU2</accession>
<dbReference type="OrthoDB" id="20295at2759"/>
<proteinExistence type="predicted"/>
<reference evidence="6" key="1">
    <citation type="submission" date="2021-11" db="EMBL/GenBank/DDBJ databases">
        <authorList>
            <person name="Schell T."/>
        </authorList>
    </citation>
    <scope>NUCLEOTIDE SEQUENCE</scope>
    <source>
        <strain evidence="6">M5</strain>
    </source>
</reference>
<protein>
    <recommendedName>
        <fullName evidence="5">U-box domain-containing protein</fullName>
    </recommendedName>
</protein>
<dbReference type="FunFam" id="3.30.40.10:FF:000930">
    <property type="entry name" value="RING finger protein"/>
    <property type="match status" value="1"/>
</dbReference>
<dbReference type="EMBL" id="CAKKLH010000001">
    <property type="protein sequence ID" value="CAH0098053.1"/>
    <property type="molecule type" value="Genomic_DNA"/>
</dbReference>
<evidence type="ECO:0000313" key="7">
    <source>
        <dbReference type="Proteomes" id="UP000789390"/>
    </source>
</evidence>
<comment type="caution">
    <text evidence="6">The sequence shown here is derived from an EMBL/GenBank/DDBJ whole genome shotgun (WGS) entry which is preliminary data.</text>
</comment>
<dbReference type="GO" id="GO:0000209">
    <property type="term" value="P:protein polyubiquitination"/>
    <property type="evidence" value="ECO:0007669"/>
    <property type="project" value="TreeGrafter"/>
</dbReference>
<name>A0A8J2WBU2_9CRUS</name>
<keyword evidence="3" id="KW-0862">Zinc</keyword>
<dbReference type="InterPro" id="IPR013083">
    <property type="entry name" value="Znf_RING/FYVE/PHD"/>
</dbReference>
<evidence type="ECO:0000313" key="6">
    <source>
        <dbReference type="EMBL" id="CAH0098053.1"/>
    </source>
</evidence>
<feature type="domain" description="U-box" evidence="5">
    <location>
        <begin position="239"/>
        <end position="308"/>
    </location>
</feature>
<dbReference type="GO" id="GO:0008270">
    <property type="term" value="F:zinc ion binding"/>
    <property type="evidence" value="ECO:0007669"/>
    <property type="project" value="UniProtKB-KW"/>
</dbReference>
<dbReference type="Pfam" id="PF04564">
    <property type="entry name" value="U-box"/>
    <property type="match status" value="1"/>
</dbReference>
<evidence type="ECO:0000256" key="3">
    <source>
        <dbReference type="ARBA" id="ARBA00022833"/>
    </source>
</evidence>
<dbReference type="Gene3D" id="3.30.40.10">
    <property type="entry name" value="Zinc/RING finger domain, C3HC4 (zinc finger)"/>
    <property type="match status" value="2"/>
</dbReference>
<dbReference type="PROSITE" id="PS00518">
    <property type="entry name" value="ZF_RING_1"/>
    <property type="match status" value="1"/>
</dbReference>
<keyword evidence="7" id="KW-1185">Reference proteome</keyword>
<dbReference type="InterPro" id="IPR017907">
    <property type="entry name" value="Znf_RING_CS"/>
</dbReference>
<organism evidence="6 7">
    <name type="scientific">Daphnia galeata</name>
    <dbReference type="NCBI Taxonomy" id="27404"/>
    <lineage>
        <taxon>Eukaryota</taxon>
        <taxon>Metazoa</taxon>
        <taxon>Ecdysozoa</taxon>
        <taxon>Arthropoda</taxon>
        <taxon>Crustacea</taxon>
        <taxon>Branchiopoda</taxon>
        <taxon>Diplostraca</taxon>
        <taxon>Cladocera</taxon>
        <taxon>Anomopoda</taxon>
        <taxon>Daphniidae</taxon>
        <taxon>Daphnia</taxon>
    </lineage>
</organism>
<dbReference type="PANTHER" id="PTHR13492">
    <property type="entry name" value="RING FINGER PROTEIN 37"/>
    <property type="match status" value="1"/>
</dbReference>
<feature type="region of interest" description="Disordered" evidence="4">
    <location>
        <begin position="387"/>
        <end position="415"/>
    </location>
</feature>
<dbReference type="InterPro" id="IPR045696">
    <property type="entry name" value="Ubox5_N"/>
</dbReference>
<evidence type="ECO:0000256" key="2">
    <source>
        <dbReference type="ARBA" id="ARBA00022771"/>
    </source>
</evidence>
<dbReference type="GO" id="GO:0031625">
    <property type="term" value="F:ubiquitin protein ligase binding"/>
    <property type="evidence" value="ECO:0007669"/>
    <property type="project" value="TreeGrafter"/>
</dbReference>
<dbReference type="PANTHER" id="PTHR13492:SF2">
    <property type="entry name" value="RING FINGER PROTEIN 37"/>
    <property type="match status" value="1"/>
</dbReference>